<evidence type="ECO:0000259" key="3">
    <source>
        <dbReference type="PROSITE" id="PS50206"/>
    </source>
</evidence>
<gene>
    <name evidence="4" type="ORF">J4050_10690</name>
</gene>
<keyword evidence="2" id="KW-0808">Transferase</keyword>
<dbReference type="PROSITE" id="PS50206">
    <property type="entry name" value="RHODANESE_3"/>
    <property type="match status" value="2"/>
</dbReference>
<name>A0ABS3T3B4_9FLAO</name>
<dbReference type="InterPro" id="IPR001307">
    <property type="entry name" value="Thiosulphate_STrfase_CS"/>
</dbReference>
<dbReference type="Proteomes" id="UP000676776">
    <property type="component" value="Unassembled WGS sequence"/>
</dbReference>
<evidence type="ECO:0000313" key="5">
    <source>
        <dbReference type="Proteomes" id="UP000676776"/>
    </source>
</evidence>
<protein>
    <recommendedName>
        <fullName evidence="2">Sulfurtransferase</fullName>
    </recommendedName>
</protein>
<evidence type="ECO:0000256" key="1">
    <source>
        <dbReference type="ARBA" id="ARBA00022737"/>
    </source>
</evidence>
<keyword evidence="5" id="KW-1185">Reference proteome</keyword>
<dbReference type="InterPro" id="IPR036873">
    <property type="entry name" value="Rhodanese-like_dom_sf"/>
</dbReference>
<comment type="caution">
    <text evidence="4">The sequence shown here is derived from an EMBL/GenBank/DDBJ whole genome shotgun (WGS) entry which is preliminary data.</text>
</comment>
<dbReference type="InterPro" id="IPR001763">
    <property type="entry name" value="Rhodanese-like_dom"/>
</dbReference>
<proteinExistence type="predicted"/>
<organism evidence="4 5">
    <name type="scientific">Winogradskyella pelagia</name>
    <dbReference type="NCBI Taxonomy" id="2819984"/>
    <lineage>
        <taxon>Bacteria</taxon>
        <taxon>Pseudomonadati</taxon>
        <taxon>Bacteroidota</taxon>
        <taxon>Flavobacteriia</taxon>
        <taxon>Flavobacteriales</taxon>
        <taxon>Flavobacteriaceae</taxon>
        <taxon>Winogradskyella</taxon>
    </lineage>
</organism>
<dbReference type="CDD" id="cd01448">
    <property type="entry name" value="TST_Repeat_1"/>
    <property type="match status" value="1"/>
</dbReference>
<dbReference type="PANTHER" id="PTHR43855">
    <property type="entry name" value="THIOSULFATE SULFURTRANSFERASE"/>
    <property type="match status" value="1"/>
</dbReference>
<evidence type="ECO:0000256" key="2">
    <source>
        <dbReference type="RuleBase" id="RU000507"/>
    </source>
</evidence>
<dbReference type="RefSeq" id="WP_208154581.1">
    <property type="nucleotide sequence ID" value="NZ_JAGEVF010000008.1"/>
</dbReference>
<dbReference type="EMBL" id="JAGEVF010000008">
    <property type="protein sequence ID" value="MBO3117217.1"/>
    <property type="molecule type" value="Genomic_DNA"/>
</dbReference>
<dbReference type="Pfam" id="PF00581">
    <property type="entry name" value="Rhodanese"/>
    <property type="match status" value="2"/>
</dbReference>
<accession>A0ABS3T3B4</accession>
<dbReference type="CDD" id="cd01449">
    <property type="entry name" value="TST_Repeat_2"/>
    <property type="match status" value="1"/>
</dbReference>
<dbReference type="SMART" id="SM00450">
    <property type="entry name" value="RHOD"/>
    <property type="match status" value="2"/>
</dbReference>
<dbReference type="InterPro" id="IPR051126">
    <property type="entry name" value="Thiosulfate_sulfurtransferase"/>
</dbReference>
<sequence>MSWKIKIAVLTILFWSCKEHRASDTLASYGDYVIEANELMALIEHPNIKILDFRKNNLYNKGHIAKAINISRDDIEDGSYPYSGVMARKSQIEELFSKLGINSDDTVIVYDDSGMCEASRLWWILQNYNFKNIKLLNGGFLSWVDINGETSTENPVIKPTNFKFPANSLMNYYISKEELLEVQKSNVIIIDTRTLDEYSGKHQKHGASKAGRIPNSIHVDWADNIYFNGDKRLKPIEEIRKNYDKLDLKNTDFIILYCHSGVRSAHTTFVLTQLLGFKNVKNYDGSWVEWSYHNDLPVDIDML</sequence>
<dbReference type="PANTHER" id="PTHR43855:SF1">
    <property type="entry name" value="THIOSULFATE SULFURTRANSFERASE"/>
    <property type="match status" value="1"/>
</dbReference>
<feature type="domain" description="Rhodanese" evidence="3">
    <location>
        <begin position="44"/>
        <end position="152"/>
    </location>
</feature>
<dbReference type="SUPFAM" id="SSF52821">
    <property type="entry name" value="Rhodanese/Cell cycle control phosphatase"/>
    <property type="match status" value="2"/>
</dbReference>
<keyword evidence="1" id="KW-0677">Repeat</keyword>
<dbReference type="PROSITE" id="PS00683">
    <property type="entry name" value="RHODANESE_2"/>
    <property type="match status" value="1"/>
</dbReference>
<feature type="domain" description="Rhodanese" evidence="3">
    <location>
        <begin position="183"/>
        <end position="299"/>
    </location>
</feature>
<dbReference type="Gene3D" id="3.40.250.10">
    <property type="entry name" value="Rhodanese-like domain"/>
    <property type="match status" value="2"/>
</dbReference>
<evidence type="ECO:0000313" key="4">
    <source>
        <dbReference type="EMBL" id="MBO3117217.1"/>
    </source>
</evidence>
<reference evidence="4 5" key="1">
    <citation type="submission" date="2021-03" db="EMBL/GenBank/DDBJ databases">
        <title>Winogradskyella sp. nov., isolated from costal sediment.</title>
        <authorList>
            <person name="Gao C."/>
        </authorList>
    </citation>
    <scope>NUCLEOTIDE SEQUENCE [LARGE SCALE GENOMIC DNA]</scope>
    <source>
        <strain evidence="4 5">DF17</strain>
    </source>
</reference>